<dbReference type="Proteomes" id="UP000000305">
    <property type="component" value="Unassembled WGS sequence"/>
</dbReference>
<protein>
    <recommendedName>
        <fullName evidence="3">J domain-containing protein</fullName>
    </recommendedName>
</protein>
<dbReference type="OrthoDB" id="436519at2759"/>
<keyword evidence="2" id="KW-1185">Reference proteome</keyword>
<organism evidence="1 2">
    <name type="scientific">Daphnia pulex</name>
    <name type="common">Water flea</name>
    <dbReference type="NCBI Taxonomy" id="6669"/>
    <lineage>
        <taxon>Eukaryota</taxon>
        <taxon>Metazoa</taxon>
        <taxon>Ecdysozoa</taxon>
        <taxon>Arthropoda</taxon>
        <taxon>Crustacea</taxon>
        <taxon>Branchiopoda</taxon>
        <taxon>Diplostraca</taxon>
        <taxon>Cladocera</taxon>
        <taxon>Anomopoda</taxon>
        <taxon>Daphniidae</taxon>
        <taxon>Daphnia</taxon>
    </lineage>
</organism>
<evidence type="ECO:0008006" key="3">
    <source>
        <dbReference type="Google" id="ProtNLM"/>
    </source>
</evidence>
<reference evidence="1 2" key="1">
    <citation type="journal article" date="2011" name="Science">
        <title>The ecoresponsive genome of Daphnia pulex.</title>
        <authorList>
            <person name="Colbourne J.K."/>
            <person name="Pfrender M.E."/>
            <person name="Gilbert D."/>
            <person name="Thomas W.K."/>
            <person name="Tucker A."/>
            <person name="Oakley T.H."/>
            <person name="Tokishita S."/>
            <person name="Aerts A."/>
            <person name="Arnold G.J."/>
            <person name="Basu M.K."/>
            <person name="Bauer D.J."/>
            <person name="Caceres C.E."/>
            <person name="Carmel L."/>
            <person name="Casola C."/>
            <person name="Choi J.H."/>
            <person name="Detter J.C."/>
            <person name="Dong Q."/>
            <person name="Dusheyko S."/>
            <person name="Eads B.D."/>
            <person name="Frohlich T."/>
            <person name="Geiler-Samerotte K.A."/>
            <person name="Gerlach D."/>
            <person name="Hatcher P."/>
            <person name="Jogdeo S."/>
            <person name="Krijgsveld J."/>
            <person name="Kriventseva E.V."/>
            <person name="Kultz D."/>
            <person name="Laforsch C."/>
            <person name="Lindquist E."/>
            <person name="Lopez J."/>
            <person name="Manak J.R."/>
            <person name="Muller J."/>
            <person name="Pangilinan J."/>
            <person name="Patwardhan R.P."/>
            <person name="Pitluck S."/>
            <person name="Pritham E.J."/>
            <person name="Rechtsteiner A."/>
            <person name="Rho M."/>
            <person name="Rogozin I.B."/>
            <person name="Sakarya O."/>
            <person name="Salamov A."/>
            <person name="Schaack S."/>
            <person name="Shapiro H."/>
            <person name="Shiga Y."/>
            <person name="Skalitzky C."/>
            <person name="Smith Z."/>
            <person name="Souvorov A."/>
            <person name="Sung W."/>
            <person name="Tang Z."/>
            <person name="Tsuchiya D."/>
            <person name="Tu H."/>
            <person name="Vos H."/>
            <person name="Wang M."/>
            <person name="Wolf Y.I."/>
            <person name="Yamagata H."/>
            <person name="Yamada T."/>
            <person name="Ye Y."/>
            <person name="Shaw J.R."/>
            <person name="Andrews J."/>
            <person name="Crease T.J."/>
            <person name="Tang H."/>
            <person name="Lucas S.M."/>
            <person name="Robertson H.M."/>
            <person name="Bork P."/>
            <person name="Koonin E.V."/>
            <person name="Zdobnov E.M."/>
            <person name="Grigoriev I.V."/>
            <person name="Lynch M."/>
            <person name="Boore J.L."/>
        </authorList>
    </citation>
    <scope>NUCLEOTIDE SEQUENCE [LARGE SCALE GENOMIC DNA]</scope>
</reference>
<evidence type="ECO:0000313" key="1">
    <source>
        <dbReference type="EMBL" id="EFX83607.1"/>
    </source>
</evidence>
<dbReference type="HOGENOM" id="CLU_2529701_0_0_1"/>
<evidence type="ECO:0000313" key="2">
    <source>
        <dbReference type="Proteomes" id="UP000000305"/>
    </source>
</evidence>
<proteinExistence type="predicted"/>
<name>E9G9P7_DAPPU</name>
<accession>E9G9P7</accession>
<dbReference type="Gene3D" id="1.10.287.110">
    <property type="entry name" value="DnaJ domain"/>
    <property type="match status" value="1"/>
</dbReference>
<dbReference type="EMBL" id="GL732536">
    <property type="protein sequence ID" value="EFX83607.1"/>
    <property type="molecule type" value="Genomic_DNA"/>
</dbReference>
<dbReference type="InterPro" id="IPR036869">
    <property type="entry name" value="J_dom_sf"/>
</dbReference>
<dbReference type="InParanoid" id="E9G9P7"/>
<dbReference type="SUPFAM" id="SSF46565">
    <property type="entry name" value="Chaperone J-domain"/>
    <property type="match status" value="1"/>
</dbReference>
<gene>
    <name evidence="1" type="ORF">DAPPUDRAFT_315422</name>
</gene>
<dbReference type="AlphaFoldDB" id="E9G9P7"/>
<sequence length="84" mass="10412">MAYRIKIRRAHPDKVNQIHETDEDEKVLIKANRLSQALNRAKDIFKEPRLKYQYDSWLDMMEIKKTEKKIWDYKAYEERKRNKN</sequence>
<dbReference type="KEGG" id="dpx:DAPPUDRAFT_315422"/>